<dbReference type="RefSeq" id="WP_271299077.1">
    <property type="nucleotide sequence ID" value="NZ_JBBBDM010000011.1"/>
</dbReference>
<dbReference type="SUPFAM" id="SSF53822">
    <property type="entry name" value="Periplasmic binding protein-like I"/>
    <property type="match status" value="1"/>
</dbReference>
<dbReference type="CDD" id="cd01392">
    <property type="entry name" value="HTH_LacI"/>
    <property type="match status" value="1"/>
</dbReference>
<keyword evidence="1" id="KW-0805">Transcription regulation</keyword>
<organism evidence="5 6">
    <name type="scientific">Sphingomonas kyungheensis</name>
    <dbReference type="NCBI Taxonomy" id="1069987"/>
    <lineage>
        <taxon>Bacteria</taxon>
        <taxon>Pseudomonadati</taxon>
        <taxon>Pseudomonadota</taxon>
        <taxon>Alphaproteobacteria</taxon>
        <taxon>Sphingomonadales</taxon>
        <taxon>Sphingomonadaceae</taxon>
        <taxon>Sphingomonas</taxon>
    </lineage>
</organism>
<dbReference type="Pfam" id="PF00356">
    <property type="entry name" value="LacI"/>
    <property type="match status" value="1"/>
</dbReference>
<keyword evidence="6" id="KW-1185">Reference proteome</keyword>
<dbReference type="GO" id="GO:0003677">
    <property type="term" value="F:DNA binding"/>
    <property type="evidence" value="ECO:0007669"/>
    <property type="project" value="UniProtKB-KW"/>
</dbReference>
<sequence>MARKPDPSPAATRAKPQNIQELARIAGVSSATVSRALAGTGNLSVQTRERVRALAEELGFRPSSMARNLRTGRTGAIGVVVPLGHERTQHISDPFFMTLLGHIADNVTERGYDLLLTRVVPNDPAWLDAIVDAGRVDGVIVVGQSDQAEVLDQVAQRYAPMVVWGARIEGHHYTTVGSDNRLGGRIGAEHLLARGCRKLAFFGDPRVPEVEQRLHGFRDAIRSAGPGHVGALLPVHFVPELALTTISDYLAIAEGIDGIFAASDTIAMMTIQALADQGRAVPDDVKVIGFDDLDIARHTLPPLSSVRQDLAAGAGALVDALMRRLAGAPAEAISLQPTVTERASTSAG</sequence>
<dbReference type="PROSITE" id="PS00356">
    <property type="entry name" value="HTH_LACI_1"/>
    <property type="match status" value="1"/>
</dbReference>
<dbReference type="Pfam" id="PF13377">
    <property type="entry name" value="Peripla_BP_3"/>
    <property type="match status" value="1"/>
</dbReference>
<comment type="caution">
    <text evidence="5">The sequence shown here is derived from an EMBL/GenBank/DDBJ whole genome shotgun (WGS) entry which is preliminary data.</text>
</comment>
<evidence type="ECO:0000256" key="2">
    <source>
        <dbReference type="ARBA" id="ARBA00023125"/>
    </source>
</evidence>
<dbReference type="PANTHER" id="PTHR30146:SF120">
    <property type="entry name" value="ALANINE RACEMASE"/>
    <property type="match status" value="1"/>
</dbReference>
<dbReference type="PROSITE" id="PS50932">
    <property type="entry name" value="HTH_LACI_2"/>
    <property type="match status" value="1"/>
</dbReference>
<dbReference type="SMART" id="SM00354">
    <property type="entry name" value="HTH_LACI"/>
    <property type="match status" value="1"/>
</dbReference>
<dbReference type="Gene3D" id="1.10.260.40">
    <property type="entry name" value="lambda repressor-like DNA-binding domains"/>
    <property type="match status" value="1"/>
</dbReference>
<dbReference type="SUPFAM" id="SSF47413">
    <property type="entry name" value="lambda repressor-like DNA-binding domains"/>
    <property type="match status" value="1"/>
</dbReference>
<name>A0ABU8H6P4_9SPHN</name>
<dbReference type="Proteomes" id="UP001367771">
    <property type="component" value="Unassembled WGS sequence"/>
</dbReference>
<accession>A0ABU8H6P4</accession>
<dbReference type="InterPro" id="IPR010982">
    <property type="entry name" value="Lambda_DNA-bd_dom_sf"/>
</dbReference>
<dbReference type="InterPro" id="IPR028082">
    <property type="entry name" value="Peripla_BP_I"/>
</dbReference>
<evidence type="ECO:0000313" key="5">
    <source>
        <dbReference type="EMBL" id="MEI5688627.1"/>
    </source>
</evidence>
<dbReference type="InterPro" id="IPR046335">
    <property type="entry name" value="LacI/GalR-like_sensor"/>
</dbReference>
<evidence type="ECO:0000256" key="1">
    <source>
        <dbReference type="ARBA" id="ARBA00023015"/>
    </source>
</evidence>
<evidence type="ECO:0000313" key="6">
    <source>
        <dbReference type="Proteomes" id="UP001367771"/>
    </source>
</evidence>
<dbReference type="InterPro" id="IPR000843">
    <property type="entry name" value="HTH_LacI"/>
</dbReference>
<proteinExistence type="predicted"/>
<protein>
    <submittedName>
        <fullName evidence="5">LacI family DNA-binding transcriptional regulator</fullName>
    </submittedName>
</protein>
<reference evidence="5 6" key="1">
    <citation type="journal article" date="2013" name="Int. J. Syst. Evol. Microbiol.">
        <title>Sphingomonas kyungheensis sp. nov., a bacterium with ginsenoside-converting activity isolated from soil of a ginseng field.</title>
        <authorList>
            <person name="Son H.M."/>
            <person name="Yang J.E."/>
            <person name="Park Y."/>
            <person name="Han C.K."/>
            <person name="Kim S.G."/>
            <person name="Kook M."/>
            <person name="Yi T.H."/>
        </authorList>
    </citation>
    <scope>NUCLEOTIDE SEQUENCE [LARGE SCALE GENOMIC DNA]</scope>
    <source>
        <strain evidence="5 6">LMG 26582</strain>
    </source>
</reference>
<gene>
    <name evidence="5" type="ORF">V8201_16150</name>
</gene>
<dbReference type="PANTHER" id="PTHR30146">
    <property type="entry name" value="LACI-RELATED TRANSCRIPTIONAL REPRESSOR"/>
    <property type="match status" value="1"/>
</dbReference>
<evidence type="ECO:0000256" key="3">
    <source>
        <dbReference type="ARBA" id="ARBA00023163"/>
    </source>
</evidence>
<dbReference type="EMBL" id="JBBBDM010000011">
    <property type="protein sequence ID" value="MEI5688627.1"/>
    <property type="molecule type" value="Genomic_DNA"/>
</dbReference>
<feature type="domain" description="HTH lacI-type" evidence="4">
    <location>
        <begin position="17"/>
        <end position="71"/>
    </location>
</feature>
<keyword evidence="2 5" id="KW-0238">DNA-binding</keyword>
<dbReference type="Gene3D" id="3.40.50.2300">
    <property type="match status" value="2"/>
</dbReference>
<evidence type="ECO:0000259" key="4">
    <source>
        <dbReference type="PROSITE" id="PS50932"/>
    </source>
</evidence>
<keyword evidence="3" id="KW-0804">Transcription</keyword>